<dbReference type="NCBIfam" id="TIGR00566">
    <property type="entry name" value="trpG_papA"/>
    <property type="match status" value="1"/>
</dbReference>
<dbReference type="AlphaFoldDB" id="A0A9N8W2X2"/>
<keyword evidence="12 15" id="KW-0456">Lyase</keyword>
<feature type="compositionally biased region" description="Acidic residues" evidence="16">
    <location>
        <begin position="769"/>
        <end position="778"/>
    </location>
</feature>
<evidence type="ECO:0000256" key="1">
    <source>
        <dbReference type="ARBA" id="ARBA00001164"/>
    </source>
</evidence>
<dbReference type="CDD" id="cd01743">
    <property type="entry name" value="GATase1_Anthranilate_Synthase"/>
    <property type="match status" value="1"/>
</dbReference>
<comment type="pathway">
    <text evidence="3 15">Amino-acid biosynthesis; L-tryptophan biosynthesis; L-tryptophan from chorismate: step 3/5.</text>
</comment>
<dbReference type="EC" id="4.1.1.48" evidence="15"/>
<evidence type="ECO:0000259" key="18">
    <source>
        <dbReference type="Pfam" id="PF00218"/>
    </source>
</evidence>
<dbReference type="Gene3D" id="3.40.50.880">
    <property type="match status" value="1"/>
</dbReference>
<comment type="catalytic activity">
    <reaction evidence="14 15">
        <text>chorismate + L-glutamine = anthranilate + pyruvate + L-glutamate + H(+)</text>
        <dbReference type="Rhea" id="RHEA:21732"/>
        <dbReference type="ChEBI" id="CHEBI:15361"/>
        <dbReference type="ChEBI" id="CHEBI:15378"/>
        <dbReference type="ChEBI" id="CHEBI:16567"/>
        <dbReference type="ChEBI" id="CHEBI:29748"/>
        <dbReference type="ChEBI" id="CHEBI:29985"/>
        <dbReference type="ChEBI" id="CHEBI:58359"/>
        <dbReference type="EC" id="4.1.3.27"/>
    </reaction>
</comment>
<dbReference type="PRINTS" id="PR00096">
    <property type="entry name" value="GATASE"/>
</dbReference>
<comment type="function">
    <text evidence="15">Trifunctional enzyme bearing the Gln amidotransferase (GATase) domain of anthranilate synthase, indole-glycerolphosphate synthase, and phosphoribosylanthranilate isomerase activities.</text>
</comment>
<dbReference type="PANTHER" id="PTHR43418">
    <property type="entry name" value="MULTIFUNCTIONAL TRYPTOPHAN BIOSYNTHESIS PROTEIN-RELATED"/>
    <property type="match status" value="1"/>
</dbReference>
<dbReference type="InterPro" id="IPR050472">
    <property type="entry name" value="Anth_synth/Amidotransfase"/>
</dbReference>
<feature type="domain" description="Indole-3-glycerol phosphate synthase" evidence="18">
    <location>
        <begin position="228"/>
        <end position="490"/>
    </location>
</feature>
<gene>
    <name evidence="20" type="ORF">AMORRO_LOCUS2042</name>
</gene>
<evidence type="ECO:0000313" key="21">
    <source>
        <dbReference type="Proteomes" id="UP000789342"/>
    </source>
</evidence>
<evidence type="ECO:0000256" key="2">
    <source>
        <dbReference type="ARBA" id="ARBA00001633"/>
    </source>
</evidence>
<dbReference type="Pfam" id="PF00697">
    <property type="entry name" value="PRAI"/>
    <property type="match status" value="1"/>
</dbReference>
<dbReference type="InterPro" id="IPR013785">
    <property type="entry name" value="Aldolase_TIM"/>
</dbReference>
<dbReference type="Gene3D" id="3.20.20.70">
    <property type="entry name" value="Aldolase class I"/>
    <property type="match status" value="2"/>
</dbReference>
<proteinExistence type="inferred from homology"/>
<dbReference type="InterPro" id="IPR013798">
    <property type="entry name" value="Indole-3-glycerol_P_synth_dom"/>
</dbReference>
<organism evidence="20 21">
    <name type="scientific">Acaulospora morrowiae</name>
    <dbReference type="NCBI Taxonomy" id="94023"/>
    <lineage>
        <taxon>Eukaryota</taxon>
        <taxon>Fungi</taxon>
        <taxon>Fungi incertae sedis</taxon>
        <taxon>Mucoromycota</taxon>
        <taxon>Glomeromycotina</taxon>
        <taxon>Glomeromycetes</taxon>
        <taxon>Diversisporales</taxon>
        <taxon>Acaulosporaceae</taxon>
        <taxon>Acaulospora</taxon>
    </lineage>
</organism>
<dbReference type="InterPro" id="IPR017926">
    <property type="entry name" value="GATASE"/>
</dbReference>
<keyword evidence="9" id="KW-0315">Glutamine amidotransferase</keyword>
<evidence type="ECO:0000256" key="4">
    <source>
        <dbReference type="ARBA" id="ARBA00004696"/>
    </source>
</evidence>
<dbReference type="HAMAP" id="MF_00134_B">
    <property type="entry name" value="IGPS_B"/>
    <property type="match status" value="1"/>
</dbReference>
<dbReference type="PRINTS" id="PR00097">
    <property type="entry name" value="ANTSNTHASEII"/>
</dbReference>
<dbReference type="PROSITE" id="PS51273">
    <property type="entry name" value="GATASE_TYPE_1"/>
    <property type="match status" value="1"/>
</dbReference>
<evidence type="ECO:0000259" key="19">
    <source>
        <dbReference type="Pfam" id="PF00697"/>
    </source>
</evidence>
<keyword evidence="13" id="KW-0511">Multifunctional enzyme</keyword>
<evidence type="ECO:0000256" key="15">
    <source>
        <dbReference type="PIRNR" id="PIRNR001382"/>
    </source>
</evidence>
<dbReference type="GO" id="GO:0004640">
    <property type="term" value="F:phosphoribosylanthranilate isomerase activity"/>
    <property type="evidence" value="ECO:0007669"/>
    <property type="project" value="UniProtKB-UniRule"/>
</dbReference>
<dbReference type="NCBIfam" id="NF001377">
    <property type="entry name" value="PRK00278.2-4"/>
    <property type="match status" value="1"/>
</dbReference>
<dbReference type="Proteomes" id="UP000789342">
    <property type="component" value="Unassembled WGS sequence"/>
</dbReference>
<dbReference type="PIRSF" id="PIRSF001382">
    <property type="entry name" value="TrpG-trpC-trpF"/>
    <property type="match status" value="1"/>
</dbReference>
<accession>A0A9N8W2X2</accession>
<sequence>MSSQSVTSNVTVLIDNYDSFTWNVYQYLSELGAEVQVFRNDQTTVEHLVSLNPRNIVISPGPGHPSTDAGISREVIQVFTGKVPILGVCLGEQCIFEVFGGKVSYAGELIHGKTSVIKHDGKGVFINVPNEILATRYHSLAAQPHTIPEELEVSSWSDTGVVMGVRHREFTVEGIQFHPESILSEHGKTILQNFLKLKSGKWEDDPTFDVKAPLAKSSVPKKSLPSILEKIRNQRLADIENAKKQPGSSPIDYKKLLSLHVAPPLIDFVARVKQNLLKYPAIFAEVKRASPSKGNIDVSVNAAEQALTYAKAGASVISVLTEPKWFKGTLNDMRQVRDILSTVPNRPAILRKDFIMDTYQIMEARLYGADTVLLIVAMLSDEKLTELYKFSKSLGMEPLVEVNNEEEITRAVKLGAKVIGINNRNLHTFDVDMNTTTLLAEMVPDDAILVALSGITGREDVVGYLEQGISGLLIGEALMRSDDKRAFIREILALEEPPSTLTVEPVTPLVKICGVSTVEAAICAADAGADFVGLIFAKSKRQISIDRALEIVTVLREFQLERGAEANIKGETFQKYSLPEHHDWFKIHAHRINKNIRKPLIVGVFQNQSLDEIIKVVDYLRLDLVQLHGEEPLDLARLLPVPVIKTFHIDSNFSNSALVTQPGYNELCLLDTKVVISDHSKEHQGGAGITFDWKIALNIKSSVSRNVGGKHGFPIILAGGLTPENVNEAIEVAKPWCVDVSSGVETEGVKDLEKIREFIKNAKSIVYDDEELSEEEEAATEKVEKELEKDDAKDDQ</sequence>
<comment type="catalytic activity">
    <reaction evidence="2 15">
        <text>1-(2-carboxyphenylamino)-1-deoxy-D-ribulose 5-phosphate + H(+) = (1S,2R)-1-C-(indol-3-yl)glycerol 3-phosphate + CO2 + H2O</text>
        <dbReference type="Rhea" id="RHEA:23476"/>
        <dbReference type="ChEBI" id="CHEBI:15377"/>
        <dbReference type="ChEBI" id="CHEBI:15378"/>
        <dbReference type="ChEBI" id="CHEBI:16526"/>
        <dbReference type="ChEBI" id="CHEBI:58613"/>
        <dbReference type="ChEBI" id="CHEBI:58866"/>
        <dbReference type="EC" id="4.1.1.48"/>
    </reaction>
</comment>
<dbReference type="EMBL" id="CAJVPV010000821">
    <property type="protein sequence ID" value="CAG8475204.1"/>
    <property type="molecule type" value="Genomic_DNA"/>
</dbReference>
<dbReference type="FunFam" id="3.20.20.70:FF:000136">
    <property type="entry name" value="Multifunctional tryptophan biosynthesis protein"/>
    <property type="match status" value="1"/>
</dbReference>
<evidence type="ECO:0000256" key="8">
    <source>
        <dbReference type="ARBA" id="ARBA00022822"/>
    </source>
</evidence>
<feature type="region of interest" description="Disordered" evidence="16">
    <location>
        <begin position="769"/>
        <end position="796"/>
    </location>
</feature>
<dbReference type="GO" id="GO:0004425">
    <property type="term" value="F:indole-3-glycerol-phosphate synthase activity"/>
    <property type="evidence" value="ECO:0007669"/>
    <property type="project" value="UniProtKB-UniRule"/>
</dbReference>
<dbReference type="FunFam" id="3.40.50.880:FF:000031">
    <property type="entry name" value="Multifunctional tryptophan biosynthesis protein"/>
    <property type="match status" value="1"/>
</dbReference>
<evidence type="ECO:0000256" key="13">
    <source>
        <dbReference type="ARBA" id="ARBA00023268"/>
    </source>
</evidence>
<dbReference type="InterPro" id="IPR016302">
    <property type="entry name" value="Anthranilate_synth_II"/>
</dbReference>
<dbReference type="SUPFAM" id="SSF51366">
    <property type="entry name" value="Ribulose-phoshate binding barrel"/>
    <property type="match status" value="2"/>
</dbReference>
<evidence type="ECO:0000256" key="6">
    <source>
        <dbReference type="ARBA" id="ARBA00022605"/>
    </source>
</evidence>
<dbReference type="PANTHER" id="PTHR43418:SF4">
    <property type="entry name" value="MULTIFUNCTIONAL TRYPTOPHAN BIOSYNTHESIS PROTEIN"/>
    <property type="match status" value="1"/>
</dbReference>
<evidence type="ECO:0000259" key="17">
    <source>
        <dbReference type="Pfam" id="PF00117"/>
    </source>
</evidence>
<dbReference type="CDD" id="cd00405">
    <property type="entry name" value="PRAI"/>
    <property type="match status" value="1"/>
</dbReference>
<dbReference type="EC" id="4.1.3.27" evidence="15"/>
<evidence type="ECO:0000256" key="12">
    <source>
        <dbReference type="ARBA" id="ARBA00023239"/>
    </source>
</evidence>
<evidence type="ECO:0000256" key="5">
    <source>
        <dbReference type="ARBA" id="ARBA00004873"/>
    </source>
</evidence>
<dbReference type="Pfam" id="PF00117">
    <property type="entry name" value="GATase"/>
    <property type="match status" value="1"/>
</dbReference>
<dbReference type="CDD" id="cd00331">
    <property type="entry name" value="IGPS"/>
    <property type="match status" value="1"/>
</dbReference>
<dbReference type="HAMAP" id="MF_00135">
    <property type="entry name" value="PRAI"/>
    <property type="match status" value="1"/>
</dbReference>
<keyword evidence="10 15" id="KW-0057">Aromatic amino acid biosynthesis</keyword>
<evidence type="ECO:0000256" key="14">
    <source>
        <dbReference type="ARBA" id="ARBA00047683"/>
    </source>
</evidence>
<keyword evidence="6 15" id="KW-0028">Amino-acid biosynthesis</keyword>
<evidence type="ECO:0000256" key="3">
    <source>
        <dbReference type="ARBA" id="ARBA00004664"/>
    </source>
</evidence>
<keyword evidence="8 15" id="KW-0822">Tryptophan biosynthesis</keyword>
<evidence type="ECO:0000256" key="9">
    <source>
        <dbReference type="ARBA" id="ARBA00022962"/>
    </source>
</evidence>
<dbReference type="InterPro" id="IPR029062">
    <property type="entry name" value="Class_I_gatase-like"/>
</dbReference>
<dbReference type="EC" id="5.3.1.24" evidence="15"/>
<comment type="pathway">
    <text evidence="4 15">Amino-acid biosynthesis; L-tryptophan biosynthesis; L-tryptophan from chorismate: step 4/5.</text>
</comment>
<keyword evidence="21" id="KW-1185">Reference proteome</keyword>
<dbReference type="InterPro" id="IPR011060">
    <property type="entry name" value="RibuloseP-bd_barrel"/>
</dbReference>
<dbReference type="OrthoDB" id="524799at2759"/>
<dbReference type="GO" id="GO:0004049">
    <property type="term" value="F:anthranilate synthase activity"/>
    <property type="evidence" value="ECO:0007669"/>
    <property type="project" value="UniProtKB-UniRule"/>
</dbReference>
<name>A0A9N8W2X2_9GLOM</name>
<keyword evidence="11 15" id="KW-0413">Isomerase</keyword>
<dbReference type="GO" id="GO:0005829">
    <property type="term" value="C:cytosol"/>
    <property type="evidence" value="ECO:0007669"/>
    <property type="project" value="TreeGrafter"/>
</dbReference>
<evidence type="ECO:0000256" key="11">
    <source>
        <dbReference type="ARBA" id="ARBA00023235"/>
    </source>
</evidence>
<evidence type="ECO:0000256" key="10">
    <source>
        <dbReference type="ARBA" id="ARBA00023141"/>
    </source>
</evidence>
<feature type="domain" description="Glutamine amidotransferase" evidence="17">
    <location>
        <begin position="12"/>
        <end position="195"/>
    </location>
</feature>
<feature type="compositionally biased region" description="Basic and acidic residues" evidence="16">
    <location>
        <begin position="779"/>
        <end position="796"/>
    </location>
</feature>
<evidence type="ECO:0000313" key="20">
    <source>
        <dbReference type="EMBL" id="CAG8475204.1"/>
    </source>
</evidence>
<comment type="pathway">
    <text evidence="5 15">Amino-acid biosynthesis; L-tryptophan biosynthesis; L-tryptophan from chorismate: step 1/5.</text>
</comment>
<dbReference type="GO" id="GO:0000162">
    <property type="term" value="P:L-tryptophan biosynthetic process"/>
    <property type="evidence" value="ECO:0007669"/>
    <property type="project" value="UniProtKB-UniRule"/>
</dbReference>
<dbReference type="InterPro" id="IPR006221">
    <property type="entry name" value="TrpG/PapA_dom"/>
</dbReference>
<dbReference type="SUPFAM" id="SSF52317">
    <property type="entry name" value="Class I glutamine amidotransferase-like"/>
    <property type="match status" value="1"/>
</dbReference>
<comment type="catalytic activity">
    <reaction evidence="1 15">
        <text>N-(5-phospho-beta-D-ribosyl)anthranilate = 1-(2-carboxyphenylamino)-1-deoxy-D-ribulose 5-phosphate</text>
        <dbReference type="Rhea" id="RHEA:21540"/>
        <dbReference type="ChEBI" id="CHEBI:18277"/>
        <dbReference type="ChEBI" id="CHEBI:58613"/>
        <dbReference type="EC" id="5.3.1.24"/>
    </reaction>
</comment>
<evidence type="ECO:0000256" key="7">
    <source>
        <dbReference type="ARBA" id="ARBA00022793"/>
    </source>
</evidence>
<dbReference type="Pfam" id="PF00218">
    <property type="entry name" value="IGPS"/>
    <property type="match status" value="1"/>
</dbReference>
<evidence type="ECO:0000256" key="16">
    <source>
        <dbReference type="SAM" id="MobiDB-lite"/>
    </source>
</evidence>
<reference evidence="20" key="1">
    <citation type="submission" date="2021-06" db="EMBL/GenBank/DDBJ databases">
        <authorList>
            <person name="Kallberg Y."/>
            <person name="Tangrot J."/>
            <person name="Rosling A."/>
        </authorList>
    </citation>
    <scope>NUCLEOTIDE SEQUENCE</scope>
    <source>
        <strain evidence="20">CL551</strain>
    </source>
</reference>
<dbReference type="InterPro" id="IPR001240">
    <property type="entry name" value="PRAI_dom"/>
</dbReference>
<protein>
    <recommendedName>
        <fullName evidence="15">Multifunctional tryptophan biosynthesis protein</fullName>
    </recommendedName>
    <domain>
        <recommendedName>
            <fullName evidence="15">Anthranilate synthase component 2</fullName>
            <shortName evidence="15">AS</shortName>
            <ecNumber evidence="15">4.1.3.27</ecNumber>
        </recommendedName>
        <alternativeName>
            <fullName evidence="15">Anthranilate synthase, glutamine amidotransferase component</fullName>
        </alternativeName>
    </domain>
    <domain>
        <recommendedName>
            <fullName evidence="15">Indole-3-glycerol phosphate synthase</fullName>
            <shortName evidence="15">IGPS</shortName>
            <ecNumber evidence="15">4.1.1.48</ecNumber>
        </recommendedName>
    </domain>
    <domain>
        <recommendedName>
            <fullName evidence="15">N-(5'-phosphoribosyl)anthranilate isomerase</fullName>
            <shortName evidence="15">PRAI</shortName>
            <ecNumber evidence="15">5.3.1.24</ecNumber>
        </recommendedName>
    </domain>
</protein>
<comment type="caution">
    <text evidence="20">The sequence shown here is derived from an EMBL/GenBank/DDBJ whole genome shotgun (WGS) entry which is preliminary data.</text>
</comment>
<feature type="domain" description="N-(5'phosphoribosyl) anthranilate isomerase (PRAI)" evidence="19">
    <location>
        <begin position="582"/>
        <end position="761"/>
    </location>
</feature>
<keyword evidence="7 15" id="KW-0210">Decarboxylase</keyword>